<name>A0AAJ0AEJ1_9PEZI</name>
<evidence type="ECO:0000313" key="1">
    <source>
        <dbReference type="EMBL" id="KAK1659515.1"/>
    </source>
</evidence>
<dbReference type="EMBL" id="JAHMHR010000059">
    <property type="protein sequence ID" value="KAK1659515.1"/>
    <property type="molecule type" value="Genomic_DNA"/>
</dbReference>
<dbReference type="AlphaFoldDB" id="A0AAJ0AEJ1"/>
<dbReference type="Proteomes" id="UP001224890">
    <property type="component" value="Unassembled WGS sequence"/>
</dbReference>
<reference evidence="1" key="1">
    <citation type="submission" date="2021-06" db="EMBL/GenBank/DDBJ databases">
        <title>Comparative genomics, transcriptomics and evolutionary studies reveal genomic signatures of adaptation to plant cell wall in hemibiotrophic fungi.</title>
        <authorList>
            <consortium name="DOE Joint Genome Institute"/>
            <person name="Baroncelli R."/>
            <person name="Diaz J.F."/>
            <person name="Benocci T."/>
            <person name="Peng M."/>
            <person name="Battaglia E."/>
            <person name="Haridas S."/>
            <person name="Andreopoulos W."/>
            <person name="Labutti K."/>
            <person name="Pangilinan J."/>
            <person name="Floch G.L."/>
            <person name="Makela M.R."/>
            <person name="Henrissat B."/>
            <person name="Grigoriev I.V."/>
            <person name="Crouch J.A."/>
            <person name="De Vries R.P."/>
            <person name="Sukno S.A."/>
            <person name="Thon M.R."/>
        </authorList>
    </citation>
    <scope>NUCLEOTIDE SEQUENCE</scope>
    <source>
        <strain evidence="1">CBS 193.32</strain>
    </source>
</reference>
<sequence>MTRVQGYDNPLSDTAEEENVWKVEGALLATWLALQEGVHGVDYAPENGDRYKFNFKRGGIEKTLESFLNSLELSQRPLQALAGP</sequence>
<comment type="caution">
    <text evidence="1">The sequence shown here is derived from an EMBL/GenBank/DDBJ whole genome shotgun (WGS) entry which is preliminary data.</text>
</comment>
<dbReference type="GeneID" id="85460563"/>
<keyword evidence="2" id="KW-1185">Reference proteome</keyword>
<accession>A0AAJ0AEJ1</accession>
<gene>
    <name evidence="1" type="ORF">BDP55DRAFT_679252</name>
</gene>
<dbReference type="RefSeq" id="XP_060424279.1">
    <property type="nucleotide sequence ID" value="XM_060576037.1"/>
</dbReference>
<protein>
    <submittedName>
        <fullName evidence="1">Uncharacterized protein</fullName>
    </submittedName>
</protein>
<organism evidence="1 2">
    <name type="scientific">Colletotrichum godetiae</name>
    <dbReference type="NCBI Taxonomy" id="1209918"/>
    <lineage>
        <taxon>Eukaryota</taxon>
        <taxon>Fungi</taxon>
        <taxon>Dikarya</taxon>
        <taxon>Ascomycota</taxon>
        <taxon>Pezizomycotina</taxon>
        <taxon>Sordariomycetes</taxon>
        <taxon>Hypocreomycetidae</taxon>
        <taxon>Glomerellales</taxon>
        <taxon>Glomerellaceae</taxon>
        <taxon>Colletotrichum</taxon>
        <taxon>Colletotrichum acutatum species complex</taxon>
    </lineage>
</organism>
<proteinExistence type="predicted"/>
<evidence type="ECO:0000313" key="2">
    <source>
        <dbReference type="Proteomes" id="UP001224890"/>
    </source>
</evidence>